<comment type="subunit">
    <text evidence="5 16">Homodimer.</text>
</comment>
<dbReference type="EC" id="2.7.1.33" evidence="6 16"/>
<evidence type="ECO:0000256" key="5">
    <source>
        <dbReference type="ARBA" id="ARBA00011738"/>
    </source>
</evidence>
<evidence type="ECO:0000256" key="2">
    <source>
        <dbReference type="ARBA" id="ARBA00001958"/>
    </source>
</evidence>
<dbReference type="CDD" id="cd24015">
    <property type="entry name" value="ASKHA_NBD_PanK-III"/>
    <property type="match status" value="1"/>
</dbReference>
<evidence type="ECO:0000256" key="14">
    <source>
        <dbReference type="ARBA" id="ARBA00038036"/>
    </source>
</evidence>
<keyword evidence="11 16" id="KW-0067">ATP-binding</keyword>
<keyword evidence="18" id="KW-1185">Reference proteome</keyword>
<evidence type="ECO:0000256" key="16">
    <source>
        <dbReference type="HAMAP-Rule" id="MF_01274"/>
    </source>
</evidence>
<dbReference type="UniPathway" id="UPA00241">
    <property type="reaction ID" value="UER00352"/>
</dbReference>
<evidence type="ECO:0000256" key="8">
    <source>
        <dbReference type="ARBA" id="ARBA00022679"/>
    </source>
</evidence>
<comment type="subcellular location">
    <subcellularLocation>
        <location evidence="3 16">Cytoplasm</location>
    </subcellularLocation>
</comment>
<dbReference type="KEGG" id="cjap:GWK36_13355"/>
<dbReference type="AlphaFoldDB" id="A0A6G7VFP1"/>
<gene>
    <name evidence="16" type="primary">coaX</name>
    <name evidence="17" type="ORF">GWK36_13355</name>
</gene>
<feature type="binding site" evidence="16">
    <location>
        <position position="178"/>
    </location>
    <ligand>
        <name>substrate</name>
    </ligand>
</feature>
<evidence type="ECO:0000256" key="4">
    <source>
        <dbReference type="ARBA" id="ARBA00005225"/>
    </source>
</evidence>
<organism evidence="17 18">
    <name type="scientific">Caldichromatium japonicum</name>
    <dbReference type="NCBI Taxonomy" id="2699430"/>
    <lineage>
        <taxon>Bacteria</taxon>
        <taxon>Pseudomonadati</taxon>
        <taxon>Pseudomonadota</taxon>
        <taxon>Gammaproteobacteria</taxon>
        <taxon>Chromatiales</taxon>
        <taxon>Chromatiaceae</taxon>
        <taxon>Caldichromatium</taxon>
    </lineage>
</organism>
<name>A0A6G7VFP1_9GAMM</name>
<evidence type="ECO:0000256" key="13">
    <source>
        <dbReference type="ARBA" id="ARBA00022993"/>
    </source>
</evidence>
<evidence type="ECO:0000256" key="11">
    <source>
        <dbReference type="ARBA" id="ARBA00022840"/>
    </source>
</evidence>
<dbReference type="PANTHER" id="PTHR34265">
    <property type="entry name" value="TYPE III PANTOTHENATE KINASE"/>
    <property type="match status" value="1"/>
</dbReference>
<protein>
    <recommendedName>
        <fullName evidence="15 16">Type III pantothenate kinase</fullName>
        <ecNumber evidence="6 16">2.7.1.33</ecNumber>
    </recommendedName>
    <alternativeName>
        <fullName evidence="16">PanK-III</fullName>
    </alternativeName>
    <alternativeName>
        <fullName evidence="16">Pantothenic acid kinase</fullName>
    </alternativeName>
</protein>
<keyword evidence="8 16" id="KW-0808">Transferase</keyword>
<comment type="catalytic activity">
    <reaction evidence="1 16">
        <text>(R)-pantothenate + ATP = (R)-4'-phosphopantothenate + ADP + H(+)</text>
        <dbReference type="Rhea" id="RHEA:16373"/>
        <dbReference type="ChEBI" id="CHEBI:10986"/>
        <dbReference type="ChEBI" id="CHEBI:15378"/>
        <dbReference type="ChEBI" id="CHEBI:29032"/>
        <dbReference type="ChEBI" id="CHEBI:30616"/>
        <dbReference type="ChEBI" id="CHEBI:456216"/>
        <dbReference type="EC" id="2.7.1.33"/>
    </reaction>
</comment>
<dbReference type="GO" id="GO:0004594">
    <property type="term" value="F:pantothenate kinase activity"/>
    <property type="evidence" value="ECO:0007669"/>
    <property type="project" value="UniProtKB-UniRule"/>
</dbReference>
<proteinExistence type="inferred from homology"/>
<dbReference type="HAMAP" id="MF_01274">
    <property type="entry name" value="Pantothen_kinase_3"/>
    <property type="match status" value="1"/>
</dbReference>
<keyword evidence="12 16" id="KW-0630">Potassium</keyword>
<accession>A0A6G7VFP1</accession>
<evidence type="ECO:0000256" key="10">
    <source>
        <dbReference type="ARBA" id="ARBA00022777"/>
    </source>
</evidence>
<dbReference type="NCBIfam" id="TIGR00671">
    <property type="entry name" value="baf"/>
    <property type="match status" value="1"/>
</dbReference>
<dbReference type="GO" id="GO:0046872">
    <property type="term" value="F:metal ion binding"/>
    <property type="evidence" value="ECO:0007669"/>
    <property type="project" value="UniProtKB-KW"/>
</dbReference>
<feature type="binding site" evidence="16">
    <location>
        <begin position="6"/>
        <end position="13"/>
    </location>
    <ligand>
        <name>ATP</name>
        <dbReference type="ChEBI" id="CHEBI:30616"/>
    </ligand>
</feature>
<comment type="cofactor">
    <cofactor evidence="2">
        <name>K(+)</name>
        <dbReference type="ChEBI" id="CHEBI:29103"/>
    </cofactor>
</comment>
<dbReference type="SUPFAM" id="SSF53067">
    <property type="entry name" value="Actin-like ATPase domain"/>
    <property type="match status" value="2"/>
</dbReference>
<feature type="binding site" evidence="16">
    <location>
        <position position="93"/>
    </location>
    <ligand>
        <name>substrate</name>
    </ligand>
</feature>
<dbReference type="Proteomes" id="UP000502699">
    <property type="component" value="Chromosome"/>
</dbReference>
<comment type="function">
    <text evidence="16">Catalyzes the phosphorylation of pantothenate (Pan), the first step in CoA biosynthesis.</text>
</comment>
<evidence type="ECO:0000256" key="3">
    <source>
        <dbReference type="ARBA" id="ARBA00004496"/>
    </source>
</evidence>
<evidence type="ECO:0000313" key="17">
    <source>
        <dbReference type="EMBL" id="QIK38804.1"/>
    </source>
</evidence>
<comment type="cofactor">
    <cofactor evidence="16">
        <name>NH4(+)</name>
        <dbReference type="ChEBI" id="CHEBI:28938"/>
    </cofactor>
    <cofactor evidence="16">
        <name>K(+)</name>
        <dbReference type="ChEBI" id="CHEBI:29103"/>
    </cofactor>
    <text evidence="16">A monovalent cation. Ammonium or potassium.</text>
</comment>
<feature type="binding site" evidence="16">
    <location>
        <position position="122"/>
    </location>
    <ligand>
        <name>K(+)</name>
        <dbReference type="ChEBI" id="CHEBI:29103"/>
    </ligand>
</feature>
<keyword evidence="13 16" id="KW-0173">Coenzyme A biosynthesis</keyword>
<comment type="pathway">
    <text evidence="4 16">Cofactor biosynthesis; coenzyme A biosynthesis; CoA from (R)-pantothenate: step 1/5.</text>
</comment>
<dbReference type="PANTHER" id="PTHR34265:SF1">
    <property type="entry name" value="TYPE III PANTOTHENATE KINASE"/>
    <property type="match status" value="1"/>
</dbReference>
<feature type="active site" description="Proton acceptor" evidence="16">
    <location>
        <position position="102"/>
    </location>
</feature>
<comment type="similarity">
    <text evidence="14 16">Belongs to the type III pantothenate kinase family.</text>
</comment>
<reference evidence="18" key="1">
    <citation type="submission" date="2020-01" db="EMBL/GenBank/DDBJ databases">
        <title>Caldichromatium gen. nov., sp. nov., a thermophilic purple sulfur bacterium member of the family Chromatiaceae isolated from Nakabusa hot spring, Japan.</title>
        <authorList>
            <person name="Saini M.K."/>
            <person name="Hanada S."/>
            <person name="Tank M."/>
        </authorList>
    </citation>
    <scope>NUCLEOTIDE SEQUENCE [LARGE SCALE GENOMIC DNA]</scope>
    <source>
        <strain evidence="18">No.7</strain>
    </source>
</reference>
<dbReference type="GO" id="GO:0005737">
    <property type="term" value="C:cytoplasm"/>
    <property type="evidence" value="ECO:0007669"/>
    <property type="project" value="UniProtKB-SubCell"/>
</dbReference>
<dbReference type="GO" id="GO:0005524">
    <property type="term" value="F:ATP binding"/>
    <property type="evidence" value="ECO:0007669"/>
    <property type="project" value="UniProtKB-UniRule"/>
</dbReference>
<dbReference type="Gene3D" id="3.30.420.40">
    <property type="match status" value="2"/>
</dbReference>
<evidence type="ECO:0000256" key="6">
    <source>
        <dbReference type="ARBA" id="ARBA00012102"/>
    </source>
</evidence>
<keyword evidence="16" id="KW-0479">Metal-binding</keyword>
<evidence type="ECO:0000256" key="12">
    <source>
        <dbReference type="ARBA" id="ARBA00022958"/>
    </source>
</evidence>
<keyword evidence="7 16" id="KW-0963">Cytoplasm</keyword>
<dbReference type="GO" id="GO:0015937">
    <property type="term" value="P:coenzyme A biosynthetic process"/>
    <property type="evidence" value="ECO:0007669"/>
    <property type="project" value="UniProtKB-UniRule"/>
</dbReference>
<dbReference type="EMBL" id="CP048029">
    <property type="protein sequence ID" value="QIK38804.1"/>
    <property type="molecule type" value="Genomic_DNA"/>
</dbReference>
<keyword evidence="10 16" id="KW-0418">Kinase</keyword>
<evidence type="ECO:0000256" key="15">
    <source>
        <dbReference type="ARBA" id="ARBA00040883"/>
    </source>
</evidence>
<evidence type="ECO:0000256" key="9">
    <source>
        <dbReference type="ARBA" id="ARBA00022741"/>
    </source>
</evidence>
<sequence>MRLLIDIGNTNLHWTLDGPGTAWSVASVRHSGGIPPDLIAAWERLSPPERILVSHVAGPGLAESLTRVARALWRVEPEFVRVIQGYGGIQVAYSQPERLGVDRWLALLAARRLHQEATLILDAGTAATFDLLLADGRHLGGLILPGIELMRSSLFAKTQIPPPAEPIKAGLAYWGTDTQSAIALGSIQALAATAERLYDRLAAESGSTPWLVLTGGDAGRIGPFLLRPWTQIADLVLRGLAEAGALDRT</sequence>
<dbReference type="Pfam" id="PF03309">
    <property type="entry name" value="Pan_kinase"/>
    <property type="match status" value="1"/>
</dbReference>
<evidence type="ECO:0000256" key="1">
    <source>
        <dbReference type="ARBA" id="ARBA00001206"/>
    </source>
</evidence>
<dbReference type="RefSeq" id="WP_166271827.1">
    <property type="nucleotide sequence ID" value="NZ_CP048029.1"/>
</dbReference>
<keyword evidence="9 16" id="KW-0547">Nucleotide-binding</keyword>
<evidence type="ECO:0000313" key="18">
    <source>
        <dbReference type="Proteomes" id="UP000502699"/>
    </source>
</evidence>
<feature type="binding site" evidence="16">
    <location>
        <position position="125"/>
    </location>
    <ligand>
        <name>ATP</name>
        <dbReference type="ChEBI" id="CHEBI:30616"/>
    </ligand>
</feature>
<evidence type="ECO:0000256" key="7">
    <source>
        <dbReference type="ARBA" id="ARBA00022490"/>
    </source>
</evidence>
<feature type="binding site" evidence="16">
    <location>
        <begin position="100"/>
        <end position="103"/>
    </location>
    <ligand>
        <name>substrate</name>
    </ligand>
</feature>
<dbReference type="InterPro" id="IPR004619">
    <property type="entry name" value="Type_III_PanK"/>
</dbReference>
<dbReference type="InterPro" id="IPR043129">
    <property type="entry name" value="ATPase_NBD"/>
</dbReference>